<keyword evidence="9" id="KW-1185">Reference proteome</keyword>
<evidence type="ECO:0000256" key="6">
    <source>
        <dbReference type="SAM" id="SignalP"/>
    </source>
</evidence>
<dbReference type="InterPro" id="IPR029058">
    <property type="entry name" value="AB_hydrolase_fold"/>
</dbReference>
<feature type="transmembrane region" description="Helical" evidence="5">
    <location>
        <begin position="761"/>
        <end position="779"/>
    </location>
</feature>
<feature type="domain" description="Carboxylesterase type B" evidence="7">
    <location>
        <begin position="383"/>
        <end position="693"/>
    </location>
</feature>
<comment type="caution">
    <text evidence="8">The sequence shown here is derived from an EMBL/GenBank/DDBJ whole genome shotgun (WGS) entry which is preliminary data.</text>
</comment>
<proteinExistence type="inferred from homology"/>
<keyword evidence="2" id="KW-0719">Serine esterase</keyword>
<dbReference type="PANTHER" id="PTHR43142:SF1">
    <property type="entry name" value="CARBOXYLIC ESTER HYDROLASE"/>
    <property type="match status" value="1"/>
</dbReference>
<dbReference type="EMBL" id="JAWZYT010000578">
    <property type="protein sequence ID" value="KAK4321531.1"/>
    <property type="molecule type" value="Genomic_DNA"/>
</dbReference>
<evidence type="ECO:0000256" key="5">
    <source>
        <dbReference type="SAM" id="Phobius"/>
    </source>
</evidence>
<keyword evidence="5" id="KW-0472">Membrane</keyword>
<evidence type="ECO:0000256" key="1">
    <source>
        <dbReference type="ARBA" id="ARBA00005964"/>
    </source>
</evidence>
<accession>A0AAE1UIG4</accession>
<keyword evidence="5" id="KW-0812">Transmembrane</keyword>
<dbReference type="GO" id="GO:0052689">
    <property type="term" value="F:carboxylic ester hydrolase activity"/>
    <property type="evidence" value="ECO:0007669"/>
    <property type="project" value="UniProtKB-KW"/>
</dbReference>
<sequence>MRLRLWLGVLALLHVLLHGGTQAHNNINNTPLQVQKSAAAINIPSPELVDTEDVNTKNTKEIETTDVNIPEIPLNTKNNVNTNMKIETTDVNIPEVPLNTKNNVNSKKIETLVDVNKKIETPVDVNKKIETPVDVNTKIETPVDVNKKIETPVDVNTKIETPVDVNSKKIETSFSVISKGVVRHRPPPPALRVTSTAPPVYHRLSVGDLGTVRGVVLKSLFGRDFYGFLSLPYAKPPVNDLRFKVQKHISYFGGNPDLVTVFGQSAGGASTSWMHLTPLTQGSNHLRFYIIISVLYILLFYHYIFSSITTTTTTTTKTSPPSTSYLHHPTTSPPSTSFLLFFLHHHKNLSTIYIFPPPLPQPLHHLHLSSSSSTTTTTTASNNGGRQLLHRVIPQSGSALEVWTLDDTPLQSFQNTAQVLECWNPNATTSTTTTTTTTQDIVACMRDKSFQEVVNASNIIYTTDRMAGGLGFRGLCPVVQTSLVGSGLEMVIPKPPQEIIAAGEFLHVPVMSGSVRDEGSLVLGWLKEENGVVANSMRLSYLPNAEMGNWYSMIGGMVDMGGVMFLKSGLWELATTAQQAVNNLTVFFYSFEFESADDSLFEWIFISHPDIPVEGGVCHADELLYLFHLPLDADSREATMVRRLTLLWSNFAKYGNPTPANHTEEESWEGEVEEWLPFTADVPNFMLIEDHFTLQVDYPTRWNYHLNNTKESLTKPPSPSPTTITTTTTEAGKHEYNNTVSRDEYEAVVGRMGDFKIASGVLGGLCGMLLILFVVVLVIKGRRTGEGVV</sequence>
<evidence type="ECO:0000256" key="3">
    <source>
        <dbReference type="ARBA" id="ARBA00022801"/>
    </source>
</evidence>
<keyword evidence="4" id="KW-0325">Glycoprotein</keyword>
<dbReference type="Proteomes" id="UP001292094">
    <property type="component" value="Unassembled WGS sequence"/>
</dbReference>
<keyword evidence="3" id="KW-0378">Hydrolase</keyword>
<name>A0AAE1UIG4_9EUCA</name>
<dbReference type="PANTHER" id="PTHR43142">
    <property type="entry name" value="CARBOXYLIC ESTER HYDROLASE"/>
    <property type="match status" value="1"/>
</dbReference>
<dbReference type="AlphaFoldDB" id="A0AAE1UIG4"/>
<dbReference type="InterPro" id="IPR019826">
    <property type="entry name" value="Carboxylesterase_B_AS"/>
</dbReference>
<evidence type="ECO:0000313" key="9">
    <source>
        <dbReference type="Proteomes" id="UP001292094"/>
    </source>
</evidence>
<feature type="chain" id="PRO_5041951277" description="Carboxylesterase type B domain-containing protein" evidence="6">
    <location>
        <begin position="24"/>
        <end position="789"/>
    </location>
</feature>
<organism evidence="8 9">
    <name type="scientific">Petrolisthes manimaculis</name>
    <dbReference type="NCBI Taxonomy" id="1843537"/>
    <lineage>
        <taxon>Eukaryota</taxon>
        <taxon>Metazoa</taxon>
        <taxon>Ecdysozoa</taxon>
        <taxon>Arthropoda</taxon>
        <taxon>Crustacea</taxon>
        <taxon>Multicrustacea</taxon>
        <taxon>Malacostraca</taxon>
        <taxon>Eumalacostraca</taxon>
        <taxon>Eucarida</taxon>
        <taxon>Decapoda</taxon>
        <taxon>Pleocyemata</taxon>
        <taxon>Anomura</taxon>
        <taxon>Galatheoidea</taxon>
        <taxon>Porcellanidae</taxon>
        <taxon>Petrolisthes</taxon>
    </lineage>
</organism>
<reference evidence="8" key="1">
    <citation type="submission" date="2023-11" db="EMBL/GenBank/DDBJ databases">
        <title>Genome assemblies of two species of porcelain crab, Petrolisthes cinctipes and Petrolisthes manimaculis (Anomura: Porcellanidae).</title>
        <authorList>
            <person name="Angst P."/>
        </authorList>
    </citation>
    <scope>NUCLEOTIDE SEQUENCE</scope>
    <source>
        <strain evidence="8">PB745_02</strain>
        <tissue evidence="8">Gill</tissue>
    </source>
</reference>
<gene>
    <name evidence="8" type="ORF">Pmani_007653</name>
</gene>
<comment type="similarity">
    <text evidence="1">Belongs to the type-B carboxylesterase/lipase family.</text>
</comment>
<dbReference type="Gene3D" id="3.40.50.1820">
    <property type="entry name" value="alpha/beta hydrolase"/>
    <property type="match status" value="3"/>
</dbReference>
<dbReference type="SUPFAM" id="SSF53474">
    <property type="entry name" value="alpha/beta-Hydrolases"/>
    <property type="match status" value="2"/>
</dbReference>
<keyword evidence="6" id="KW-0732">Signal</keyword>
<evidence type="ECO:0000256" key="4">
    <source>
        <dbReference type="ARBA" id="ARBA00023180"/>
    </source>
</evidence>
<dbReference type="InterPro" id="IPR002018">
    <property type="entry name" value="CarbesteraseB"/>
</dbReference>
<evidence type="ECO:0000259" key="7">
    <source>
        <dbReference type="Pfam" id="PF00135"/>
    </source>
</evidence>
<dbReference type="PROSITE" id="PS00122">
    <property type="entry name" value="CARBOXYLESTERASE_B_1"/>
    <property type="match status" value="1"/>
</dbReference>
<protein>
    <recommendedName>
        <fullName evidence="7">Carboxylesterase type B domain-containing protein</fullName>
    </recommendedName>
</protein>
<evidence type="ECO:0000313" key="8">
    <source>
        <dbReference type="EMBL" id="KAK4321531.1"/>
    </source>
</evidence>
<evidence type="ECO:0000256" key="2">
    <source>
        <dbReference type="ARBA" id="ARBA00022487"/>
    </source>
</evidence>
<feature type="signal peptide" evidence="6">
    <location>
        <begin position="1"/>
        <end position="23"/>
    </location>
</feature>
<feature type="domain" description="Carboxylesterase type B" evidence="7">
    <location>
        <begin position="245"/>
        <end position="283"/>
    </location>
</feature>
<keyword evidence="5" id="KW-1133">Transmembrane helix</keyword>
<dbReference type="Pfam" id="PF00135">
    <property type="entry name" value="COesterase"/>
    <property type="match status" value="2"/>
</dbReference>